<dbReference type="Gene3D" id="3.30.70.270">
    <property type="match status" value="1"/>
</dbReference>
<protein>
    <recommendedName>
        <fullName evidence="5">Response regulatory domain-containing protein</fullName>
    </recommendedName>
</protein>
<dbReference type="InterPro" id="IPR000160">
    <property type="entry name" value="GGDEF_dom"/>
</dbReference>
<reference evidence="4" key="1">
    <citation type="journal article" date="2015" name="Nature">
        <title>Complex archaea that bridge the gap between prokaryotes and eukaryotes.</title>
        <authorList>
            <person name="Spang A."/>
            <person name="Saw J.H."/>
            <person name="Jorgensen S.L."/>
            <person name="Zaremba-Niedzwiedzka K."/>
            <person name="Martijn J."/>
            <person name="Lind A.E."/>
            <person name="van Eijk R."/>
            <person name="Schleper C."/>
            <person name="Guy L."/>
            <person name="Ettema T.J."/>
        </authorList>
    </citation>
    <scope>NUCLEOTIDE SEQUENCE</scope>
</reference>
<name>A0A0F9YBS0_9ZZZZ</name>
<dbReference type="PANTHER" id="PTHR44591:SF3">
    <property type="entry name" value="RESPONSE REGULATORY DOMAIN-CONTAINING PROTEIN"/>
    <property type="match status" value="1"/>
</dbReference>
<dbReference type="InterPro" id="IPR029787">
    <property type="entry name" value="Nucleotide_cyclase"/>
</dbReference>
<dbReference type="SUPFAM" id="SSF55073">
    <property type="entry name" value="Nucleotide cyclase"/>
    <property type="match status" value="1"/>
</dbReference>
<evidence type="ECO:0000313" key="4">
    <source>
        <dbReference type="EMBL" id="KKO09682.1"/>
    </source>
</evidence>
<keyword evidence="1" id="KW-0597">Phosphoprotein</keyword>
<evidence type="ECO:0000256" key="1">
    <source>
        <dbReference type="ARBA" id="ARBA00022553"/>
    </source>
</evidence>
<organism evidence="4">
    <name type="scientific">marine sediment metagenome</name>
    <dbReference type="NCBI Taxonomy" id="412755"/>
    <lineage>
        <taxon>unclassified sequences</taxon>
        <taxon>metagenomes</taxon>
        <taxon>ecological metagenomes</taxon>
    </lineage>
</organism>
<dbReference type="Pfam" id="PF00990">
    <property type="entry name" value="GGDEF"/>
    <property type="match status" value="1"/>
</dbReference>
<sequence length="321" mass="35852">MPNPQLSIMVVDDTKFSSAVIGHTLTQAGYADIRFASSAMDALAMHDQRPASVMVADWLMPEMDGLELTTRVRQTDEQTDHYTYVVLLTAREGDNVLSEAFDRGVDDFISKSSMSEQLLPRIFAADRTSQLINRLLEENRLMADNNAQLEAHNLVDSLTALGNRRYLLQRLEDAIRNVDTRGGACCVLVLGVQNLDEMGGRFGEIVQSELLKGIARRLQQLVRPTDVIARVGVNTFAIVTLAEDQHECKPNSFRRLHDGLNLKAFKTSEGYLTVRAGMALGSVVAHQSLPKPEKLLEMVERHLEEAYETNLITEVRRTAEI</sequence>
<dbReference type="SMART" id="SM00267">
    <property type="entry name" value="GGDEF"/>
    <property type="match status" value="1"/>
</dbReference>
<comment type="caution">
    <text evidence="4">The sequence shown here is derived from an EMBL/GenBank/DDBJ whole genome shotgun (WGS) entry which is preliminary data.</text>
</comment>
<dbReference type="SMART" id="SM00448">
    <property type="entry name" value="REC"/>
    <property type="match status" value="1"/>
</dbReference>
<dbReference type="Gene3D" id="3.40.50.2300">
    <property type="match status" value="1"/>
</dbReference>
<dbReference type="InterPro" id="IPR043128">
    <property type="entry name" value="Rev_trsase/Diguanyl_cyclase"/>
</dbReference>
<dbReference type="AlphaFoldDB" id="A0A0F9YBS0"/>
<feature type="domain" description="GGDEF" evidence="3">
    <location>
        <begin position="183"/>
        <end position="317"/>
    </location>
</feature>
<dbReference type="EMBL" id="LAZR01000006">
    <property type="protein sequence ID" value="KKO09682.1"/>
    <property type="molecule type" value="Genomic_DNA"/>
</dbReference>
<evidence type="ECO:0000259" key="2">
    <source>
        <dbReference type="PROSITE" id="PS50110"/>
    </source>
</evidence>
<proteinExistence type="predicted"/>
<feature type="domain" description="Response regulatory" evidence="2">
    <location>
        <begin position="7"/>
        <end position="126"/>
    </location>
</feature>
<dbReference type="GO" id="GO:0000160">
    <property type="term" value="P:phosphorelay signal transduction system"/>
    <property type="evidence" value="ECO:0007669"/>
    <property type="project" value="InterPro"/>
</dbReference>
<dbReference type="InterPro" id="IPR011006">
    <property type="entry name" value="CheY-like_superfamily"/>
</dbReference>
<accession>A0A0F9YBS0</accession>
<dbReference type="PANTHER" id="PTHR44591">
    <property type="entry name" value="STRESS RESPONSE REGULATOR PROTEIN 1"/>
    <property type="match status" value="1"/>
</dbReference>
<dbReference type="NCBIfam" id="TIGR00254">
    <property type="entry name" value="GGDEF"/>
    <property type="match status" value="1"/>
</dbReference>
<dbReference type="InterPro" id="IPR050595">
    <property type="entry name" value="Bact_response_regulator"/>
</dbReference>
<dbReference type="PROSITE" id="PS50887">
    <property type="entry name" value="GGDEF"/>
    <property type="match status" value="1"/>
</dbReference>
<gene>
    <name evidence="4" type="ORF">LCGC14_0031760</name>
</gene>
<dbReference type="PROSITE" id="PS50110">
    <property type="entry name" value="RESPONSE_REGULATORY"/>
    <property type="match status" value="1"/>
</dbReference>
<dbReference type="Pfam" id="PF00072">
    <property type="entry name" value="Response_reg"/>
    <property type="match status" value="1"/>
</dbReference>
<dbReference type="SUPFAM" id="SSF52172">
    <property type="entry name" value="CheY-like"/>
    <property type="match status" value="1"/>
</dbReference>
<evidence type="ECO:0008006" key="5">
    <source>
        <dbReference type="Google" id="ProtNLM"/>
    </source>
</evidence>
<evidence type="ECO:0000259" key="3">
    <source>
        <dbReference type="PROSITE" id="PS50887"/>
    </source>
</evidence>
<dbReference type="InterPro" id="IPR001789">
    <property type="entry name" value="Sig_transdc_resp-reg_receiver"/>
</dbReference>